<dbReference type="RefSeq" id="WP_107931182.1">
    <property type="nucleotide sequence ID" value="NZ_PZZN01000001.1"/>
</dbReference>
<evidence type="ECO:0000313" key="2">
    <source>
        <dbReference type="EMBL" id="PTM47978.1"/>
    </source>
</evidence>
<accession>A0A2T4YW09</accession>
<keyword evidence="3" id="KW-1185">Reference proteome</keyword>
<sequence length="292" mass="33742">MSKVDLTISCVLYNTSTEEVQRMQEQVATIPLKVHLYIIDNSPDLNPQDHTNNNITRISTGKNLGYGKAHNLAIRRSTGHSDYHLIANTDISFNGNDLVVLLSHIQKCPDIGLIAPRVVYPNGSLQHLCRLLPAPLDLVGRRFFGWSKWAVRRDEIYELRHWDYKRQADIPFISGCFMLARRSILESVHGFDERFFLYFEDLDLSRRISEISRCVFFPGVEITHQYRSKTSNNKMLIAYLICSGIRYFNKWGWFFDSYRKSVNLRTLNVISRSPPPHDIATETIVSPISYAK</sequence>
<dbReference type="InterPro" id="IPR001173">
    <property type="entry name" value="Glyco_trans_2-like"/>
</dbReference>
<gene>
    <name evidence="2" type="ORF">C8J24_1385</name>
</gene>
<dbReference type="Gene3D" id="3.90.550.10">
    <property type="entry name" value="Spore Coat Polysaccharide Biosynthesis Protein SpsA, Chain A"/>
    <property type="match status" value="1"/>
</dbReference>
<reference evidence="2 3" key="1">
    <citation type="submission" date="2018-04" db="EMBL/GenBank/DDBJ databases">
        <title>Genomic Encyclopedia of Type Strains, Phase III (KMG-III): the genomes of soil and plant-associated and newly described type strains.</title>
        <authorList>
            <person name="Whitman W."/>
        </authorList>
    </citation>
    <scope>NUCLEOTIDE SEQUENCE [LARGE SCALE GENOMIC DNA]</scope>
    <source>
        <strain evidence="2 3">NW12</strain>
    </source>
</reference>
<dbReference type="AlphaFoldDB" id="A0A2T4YW09"/>
<name>A0A2T4YW09_9SPHN</name>
<evidence type="ECO:0000259" key="1">
    <source>
        <dbReference type="Pfam" id="PF00535"/>
    </source>
</evidence>
<evidence type="ECO:0000313" key="3">
    <source>
        <dbReference type="Proteomes" id="UP000240996"/>
    </source>
</evidence>
<feature type="domain" description="Glycosyltransferase 2-like" evidence="1">
    <location>
        <begin position="44"/>
        <end position="186"/>
    </location>
</feature>
<dbReference type="PANTHER" id="PTHR43179">
    <property type="entry name" value="RHAMNOSYLTRANSFERASE WBBL"/>
    <property type="match status" value="1"/>
</dbReference>
<protein>
    <recommendedName>
        <fullName evidence="1">Glycosyltransferase 2-like domain-containing protein</fullName>
    </recommendedName>
</protein>
<dbReference type="InterPro" id="IPR029044">
    <property type="entry name" value="Nucleotide-diphossugar_trans"/>
</dbReference>
<comment type="caution">
    <text evidence="2">The sequence shown here is derived from an EMBL/GenBank/DDBJ whole genome shotgun (WGS) entry which is preliminary data.</text>
</comment>
<dbReference type="PANTHER" id="PTHR43179:SF10">
    <property type="entry name" value="GLYCOSYL TRANSFERASE"/>
    <property type="match status" value="1"/>
</dbReference>
<dbReference type="SUPFAM" id="SSF53448">
    <property type="entry name" value="Nucleotide-diphospho-sugar transferases"/>
    <property type="match status" value="1"/>
</dbReference>
<dbReference type="Proteomes" id="UP000240996">
    <property type="component" value="Unassembled WGS sequence"/>
</dbReference>
<organism evidence="2 3">
    <name type="scientific">Sphingomonas aerolata</name>
    <dbReference type="NCBI Taxonomy" id="185951"/>
    <lineage>
        <taxon>Bacteria</taxon>
        <taxon>Pseudomonadati</taxon>
        <taxon>Pseudomonadota</taxon>
        <taxon>Alphaproteobacteria</taxon>
        <taxon>Sphingomonadales</taxon>
        <taxon>Sphingomonadaceae</taxon>
        <taxon>Sphingomonas</taxon>
    </lineage>
</organism>
<dbReference type="EMBL" id="PZZN01000001">
    <property type="protein sequence ID" value="PTM47978.1"/>
    <property type="molecule type" value="Genomic_DNA"/>
</dbReference>
<proteinExistence type="predicted"/>
<dbReference type="Pfam" id="PF00535">
    <property type="entry name" value="Glycos_transf_2"/>
    <property type="match status" value="1"/>
</dbReference>